<evidence type="ECO:0000259" key="6">
    <source>
        <dbReference type="Pfam" id="PF07992"/>
    </source>
</evidence>
<gene>
    <name evidence="7" type="ORF">FS935_01770</name>
</gene>
<name>A0A5C6W7M4_9BACI</name>
<evidence type="ECO:0000256" key="4">
    <source>
        <dbReference type="ARBA" id="ARBA00022827"/>
    </source>
</evidence>
<dbReference type="InterPro" id="IPR036188">
    <property type="entry name" value="FAD/NAD-bd_sf"/>
</dbReference>
<feature type="domain" description="FAD/NAD(P)-binding" evidence="6">
    <location>
        <begin position="17"/>
        <end position="299"/>
    </location>
</feature>
<comment type="cofactor">
    <cofactor evidence="1">
        <name>FAD</name>
        <dbReference type="ChEBI" id="CHEBI:57692"/>
    </cofactor>
</comment>
<dbReference type="EMBL" id="VOQF01000001">
    <property type="protein sequence ID" value="TXC92945.1"/>
    <property type="molecule type" value="Genomic_DNA"/>
</dbReference>
<dbReference type="GO" id="GO:0003955">
    <property type="term" value="F:NAD(P)H dehydrogenase (quinone) activity"/>
    <property type="evidence" value="ECO:0007669"/>
    <property type="project" value="TreeGrafter"/>
</dbReference>
<dbReference type="AlphaFoldDB" id="A0A5C6W7M4"/>
<keyword evidence="8" id="KW-1185">Reference proteome</keyword>
<organism evidence="7 8">
    <name type="scientific">Metabacillus litoralis</name>
    <dbReference type="NCBI Taxonomy" id="152268"/>
    <lineage>
        <taxon>Bacteria</taxon>
        <taxon>Bacillati</taxon>
        <taxon>Bacillota</taxon>
        <taxon>Bacilli</taxon>
        <taxon>Bacillales</taxon>
        <taxon>Bacillaceae</taxon>
        <taxon>Metabacillus</taxon>
    </lineage>
</organism>
<dbReference type="Gene3D" id="3.50.50.100">
    <property type="match status" value="1"/>
</dbReference>
<dbReference type="PANTHER" id="PTHR42913">
    <property type="entry name" value="APOPTOSIS-INDUCING FACTOR 1"/>
    <property type="match status" value="1"/>
</dbReference>
<reference evidence="7 8" key="1">
    <citation type="journal article" date="2005" name="Int. J. Syst. Evol. Microbiol.">
        <title>Bacillus litoralis sp. nov., isolated from a tidal flat of the Yellow Sea in Korea.</title>
        <authorList>
            <person name="Yoon J.H."/>
            <person name="Oh T.K."/>
        </authorList>
    </citation>
    <scope>NUCLEOTIDE SEQUENCE [LARGE SCALE GENOMIC DNA]</scope>
    <source>
        <strain evidence="7 8">SW-211</strain>
    </source>
</reference>
<evidence type="ECO:0000256" key="1">
    <source>
        <dbReference type="ARBA" id="ARBA00001974"/>
    </source>
</evidence>
<sequence length="367" mass="41139">MYYYNRKIRTGVIILSHILLVGGGHAHLTILRSLLNEKISHKITLISASTYQYYSGMFSGFTEGIYQEDEIRINLQQLCERASIEFIEDTIDKIDPITKTVIGKSGTTYTFDLISFDIGSKSKAFNQNTIKPNYLFTEEISMFRSSEAPTVVGGGAAGVELALSTLAWRKAQNIKGDVILVSSSPLLTSYGYKASKKITSIAKLKGIKMVENERVEHVKATTIVTKNGMKVPYTHVLSLTGPTGHQLFQSLSANENGFLKVTDYLQHRKYAFIFGAGDCITLESNPTLPKNGVYAVRQGKVLWKNIKHYLSAEILTTFKPQKKFLSIMSTGNKEALLSYGNIVLHGKLPWRLKHFIDKKFIKQHELK</sequence>
<protein>
    <recommendedName>
        <fullName evidence="6">FAD/NAD(P)-binding domain-containing protein</fullName>
    </recommendedName>
</protein>
<evidence type="ECO:0000256" key="5">
    <source>
        <dbReference type="ARBA" id="ARBA00023002"/>
    </source>
</evidence>
<comment type="caution">
    <text evidence="7">The sequence shown here is derived from an EMBL/GenBank/DDBJ whole genome shotgun (WGS) entry which is preliminary data.</text>
</comment>
<keyword evidence="5" id="KW-0560">Oxidoreductase</keyword>
<evidence type="ECO:0000313" key="8">
    <source>
        <dbReference type="Proteomes" id="UP000321363"/>
    </source>
</evidence>
<evidence type="ECO:0000256" key="2">
    <source>
        <dbReference type="ARBA" id="ARBA00005272"/>
    </source>
</evidence>
<dbReference type="InterPro" id="IPR051169">
    <property type="entry name" value="NADH-Q_oxidoreductase"/>
</dbReference>
<proteinExistence type="inferred from homology"/>
<dbReference type="SUPFAM" id="SSF51905">
    <property type="entry name" value="FAD/NAD(P)-binding domain"/>
    <property type="match status" value="2"/>
</dbReference>
<evidence type="ECO:0000256" key="3">
    <source>
        <dbReference type="ARBA" id="ARBA00022630"/>
    </source>
</evidence>
<dbReference type="Proteomes" id="UP000321363">
    <property type="component" value="Unassembled WGS sequence"/>
</dbReference>
<dbReference type="PANTHER" id="PTHR42913:SF9">
    <property type="entry name" value="SLR1591 PROTEIN"/>
    <property type="match status" value="1"/>
</dbReference>
<dbReference type="InterPro" id="IPR023753">
    <property type="entry name" value="FAD/NAD-binding_dom"/>
</dbReference>
<keyword evidence="3" id="KW-0285">Flavoprotein</keyword>
<dbReference type="Pfam" id="PF07992">
    <property type="entry name" value="Pyr_redox_2"/>
    <property type="match status" value="1"/>
</dbReference>
<evidence type="ECO:0000313" key="7">
    <source>
        <dbReference type="EMBL" id="TXC92945.1"/>
    </source>
</evidence>
<accession>A0A5C6W7M4</accession>
<keyword evidence="4" id="KW-0274">FAD</keyword>
<dbReference type="GO" id="GO:0019646">
    <property type="term" value="P:aerobic electron transport chain"/>
    <property type="evidence" value="ECO:0007669"/>
    <property type="project" value="TreeGrafter"/>
</dbReference>
<comment type="similarity">
    <text evidence="2">Belongs to the NADH dehydrogenase family.</text>
</comment>